<dbReference type="Proteomes" id="UP000297258">
    <property type="component" value="Unassembled WGS sequence"/>
</dbReference>
<accession>A0A4Y9T8I9</accession>
<organism evidence="1 2">
    <name type="scientific">Massilia horti</name>
    <dbReference type="NCBI Taxonomy" id="2562153"/>
    <lineage>
        <taxon>Bacteria</taxon>
        <taxon>Pseudomonadati</taxon>
        <taxon>Pseudomonadota</taxon>
        <taxon>Betaproteobacteria</taxon>
        <taxon>Burkholderiales</taxon>
        <taxon>Oxalobacteraceae</taxon>
        <taxon>Telluria group</taxon>
        <taxon>Massilia</taxon>
    </lineage>
</organism>
<dbReference type="EMBL" id="SPUM01000003">
    <property type="protein sequence ID" value="TFW36034.1"/>
    <property type="molecule type" value="Genomic_DNA"/>
</dbReference>
<comment type="caution">
    <text evidence="1">The sequence shown here is derived from an EMBL/GenBank/DDBJ whole genome shotgun (WGS) entry which is preliminary data.</text>
</comment>
<evidence type="ECO:0000313" key="2">
    <source>
        <dbReference type="Proteomes" id="UP000297258"/>
    </source>
</evidence>
<dbReference type="RefSeq" id="WP_135187799.1">
    <property type="nucleotide sequence ID" value="NZ_SPUM01000003.1"/>
</dbReference>
<gene>
    <name evidence="1" type="ORF">E4O92_00575</name>
</gene>
<evidence type="ECO:0000313" key="1">
    <source>
        <dbReference type="EMBL" id="TFW36034.1"/>
    </source>
</evidence>
<evidence type="ECO:0008006" key="3">
    <source>
        <dbReference type="Google" id="ProtNLM"/>
    </source>
</evidence>
<protein>
    <recommendedName>
        <fullName evidence="3">Glycine zipper domain-containing protein</fullName>
    </recommendedName>
</protein>
<keyword evidence="2" id="KW-1185">Reference proteome</keyword>
<reference evidence="1 2" key="1">
    <citation type="submission" date="2019-03" db="EMBL/GenBank/DDBJ databases">
        <title>Draft genome of Massilia hortus sp. nov., a novel bacterial species of the Oxalobacteraceae family.</title>
        <authorList>
            <person name="Peta V."/>
            <person name="Raths R."/>
            <person name="Bucking H."/>
        </authorList>
    </citation>
    <scope>NUCLEOTIDE SEQUENCE [LARGE SCALE GENOMIC DNA]</scope>
    <source>
        <strain evidence="1 2">ONC3</strain>
    </source>
</reference>
<name>A0A4Y9T8I9_9BURK</name>
<dbReference type="AlphaFoldDB" id="A0A4Y9T8I9"/>
<proteinExistence type="predicted"/>
<sequence>MSTIIAGHFQLQDEVEQARQALAEHGFDPDRISGFFLSQPGQHDMTPIGGDYIESPGAEDAPVGVVEGVTGGAAIGVAVGAVTAPVTGPLGPLVGGLVGAHLGSLFSFSKMHEAGQQGEDEPCAAGMVLAVALDDPAREGRAVEVLKSLGAERIARTTGNIVGGDWTDFDPTVPVHLIS</sequence>
<dbReference type="OrthoDB" id="6369218at2"/>